<feature type="chain" id="PRO_5043140928" evidence="2">
    <location>
        <begin position="18"/>
        <end position="244"/>
    </location>
</feature>
<accession>A0A183KTI1</accession>
<organism evidence="5">
    <name type="scientific">Schistosoma curassoni</name>
    <dbReference type="NCBI Taxonomy" id="6186"/>
    <lineage>
        <taxon>Eukaryota</taxon>
        <taxon>Metazoa</taxon>
        <taxon>Spiralia</taxon>
        <taxon>Lophotrochozoa</taxon>
        <taxon>Platyhelminthes</taxon>
        <taxon>Trematoda</taxon>
        <taxon>Digenea</taxon>
        <taxon>Strigeidida</taxon>
        <taxon>Schistosomatoidea</taxon>
        <taxon>Schistosomatidae</taxon>
        <taxon>Schistosoma</taxon>
    </lineage>
</organism>
<evidence type="ECO:0000256" key="1">
    <source>
        <dbReference type="SAM" id="MobiDB-lite"/>
    </source>
</evidence>
<gene>
    <name evidence="3" type="ORF">SCUD_LOCUS18371</name>
</gene>
<evidence type="ECO:0000313" key="3">
    <source>
        <dbReference type="EMBL" id="VDP65598.1"/>
    </source>
</evidence>
<reference evidence="5" key="1">
    <citation type="submission" date="2016-06" db="UniProtKB">
        <authorList>
            <consortium name="WormBaseParasite"/>
        </authorList>
    </citation>
    <scope>IDENTIFICATION</scope>
</reference>
<protein>
    <submittedName>
        <fullName evidence="5">Serine/threonine-protein kinase DDB_G0282963</fullName>
    </submittedName>
</protein>
<dbReference type="WBParaSite" id="SCUD_0001837401-mRNA-1">
    <property type="protein sequence ID" value="SCUD_0001837401-mRNA-1"/>
    <property type="gene ID" value="SCUD_0001837401"/>
</dbReference>
<evidence type="ECO:0000256" key="2">
    <source>
        <dbReference type="SAM" id="SignalP"/>
    </source>
</evidence>
<sequence length="244" mass="27243">MLLACFCLLTWLSLVGRRAYLRRNNLNTRPYCSLSDLTYTTTNRHHYHHTRSSRSGRIRTGGFSSPFNIWETRPYRSNSIHGIESTNNMSNSNWRNLSSYFGRPNVLCSDGFRTTPPPPAYSSLKHIIQPPPAYSEIQSTNDLLAKQCVNTSTSITTTLNIGNPTEIEQSQLESMHITSSPNITTTTTTTTTNTNSPPSYSEVVLSRSNNSNNYQISDSNSSSNTNETDTTYTSNLDTSSTITN</sequence>
<feature type="signal peptide" evidence="2">
    <location>
        <begin position="1"/>
        <end position="17"/>
    </location>
</feature>
<evidence type="ECO:0000313" key="4">
    <source>
        <dbReference type="Proteomes" id="UP000279833"/>
    </source>
</evidence>
<dbReference type="AlphaFoldDB" id="A0A183KTI1"/>
<feature type="compositionally biased region" description="Low complexity" evidence="1">
    <location>
        <begin position="180"/>
        <end position="199"/>
    </location>
</feature>
<name>A0A183KTI1_9TREM</name>
<reference evidence="3 4" key="2">
    <citation type="submission" date="2018-11" db="EMBL/GenBank/DDBJ databases">
        <authorList>
            <consortium name="Pathogen Informatics"/>
        </authorList>
    </citation>
    <scope>NUCLEOTIDE SEQUENCE [LARGE SCALE GENOMIC DNA]</scope>
    <source>
        <strain evidence="3">Dakar</strain>
        <strain evidence="4">Dakar, Senegal</strain>
    </source>
</reference>
<keyword evidence="4" id="KW-1185">Reference proteome</keyword>
<evidence type="ECO:0000313" key="5">
    <source>
        <dbReference type="WBParaSite" id="SCUD_0001837401-mRNA-1"/>
    </source>
</evidence>
<proteinExistence type="predicted"/>
<dbReference type="STRING" id="6186.A0A183KTI1"/>
<dbReference type="Proteomes" id="UP000279833">
    <property type="component" value="Unassembled WGS sequence"/>
</dbReference>
<dbReference type="EMBL" id="UZAK01040928">
    <property type="protein sequence ID" value="VDP65598.1"/>
    <property type="molecule type" value="Genomic_DNA"/>
</dbReference>
<feature type="region of interest" description="Disordered" evidence="1">
    <location>
        <begin position="180"/>
        <end position="244"/>
    </location>
</feature>
<keyword evidence="2" id="KW-0732">Signal</keyword>
<feature type="compositionally biased region" description="Low complexity" evidence="1">
    <location>
        <begin position="208"/>
        <end position="235"/>
    </location>
</feature>